<feature type="region of interest" description="Disordered" evidence="1">
    <location>
        <begin position="1"/>
        <end position="78"/>
    </location>
</feature>
<dbReference type="PROSITE" id="PS50828">
    <property type="entry name" value="SMR"/>
    <property type="match status" value="1"/>
</dbReference>
<protein>
    <submittedName>
        <fullName evidence="3">Putative DNA endonuclease SmrA</fullName>
        <ecNumber evidence="3">3.1.-.-</ecNumber>
    </submittedName>
</protein>
<evidence type="ECO:0000313" key="3">
    <source>
        <dbReference type="EMBL" id="SPJ23186.1"/>
    </source>
</evidence>
<dbReference type="PANTHER" id="PTHR35562">
    <property type="entry name" value="DNA ENDONUCLEASE SMRA-RELATED"/>
    <property type="match status" value="1"/>
</dbReference>
<dbReference type="RefSeq" id="WP_108893046.1">
    <property type="nucleotide sequence ID" value="NZ_ONZF01000002.1"/>
</dbReference>
<dbReference type="AlphaFoldDB" id="A0A2R8BSX5"/>
<keyword evidence="3" id="KW-0255">Endonuclease</keyword>
<reference evidence="4" key="1">
    <citation type="submission" date="2018-03" db="EMBL/GenBank/DDBJ databases">
        <authorList>
            <person name="Rodrigo-Torres L."/>
            <person name="Arahal R. D."/>
            <person name="Lucena T."/>
        </authorList>
    </citation>
    <scope>NUCLEOTIDE SEQUENCE [LARGE SCALE GENOMIC DNA]</scope>
    <source>
        <strain evidence="4">CECT 8504</strain>
    </source>
</reference>
<dbReference type="EC" id="3.1.-.-" evidence="3"/>
<dbReference type="InterPro" id="IPR036063">
    <property type="entry name" value="Smr_dom_sf"/>
</dbReference>
<proteinExistence type="predicted"/>
<evidence type="ECO:0000259" key="2">
    <source>
        <dbReference type="PROSITE" id="PS50828"/>
    </source>
</evidence>
<dbReference type="InterPro" id="IPR002625">
    <property type="entry name" value="Smr_dom"/>
</dbReference>
<evidence type="ECO:0000313" key="4">
    <source>
        <dbReference type="Proteomes" id="UP000244912"/>
    </source>
</evidence>
<feature type="domain" description="Smr" evidence="2">
    <location>
        <begin position="100"/>
        <end position="190"/>
    </location>
</feature>
<name>A0A2R8BSX5_9RHOB</name>
<dbReference type="SMART" id="SM00463">
    <property type="entry name" value="SMR"/>
    <property type="match status" value="1"/>
</dbReference>
<evidence type="ECO:0000256" key="1">
    <source>
        <dbReference type="SAM" id="MobiDB-lite"/>
    </source>
</evidence>
<accession>A0A2R8BSX5</accession>
<dbReference type="Pfam" id="PF01713">
    <property type="entry name" value="Smr"/>
    <property type="match status" value="1"/>
</dbReference>
<sequence>MSRRRDLKPEERELWRRVQKTATPMHPRRQAKLPPALDPKPRSAPEQSKPGPLDLSGFDLGKNAPSPPTRNSAAPAPALRMDAKAHRKMSRGKMDVEGRIDLHGLTLAEAHPRLMSFIHSSHASGRRLILVITGKGRDGPDDGPIPERRGILRQQVPQWLSSGALRPIVLQITQAHRRHGGSGAFYVYLRRK</sequence>
<dbReference type="Proteomes" id="UP000244912">
    <property type="component" value="Unassembled WGS sequence"/>
</dbReference>
<dbReference type="SUPFAM" id="SSF160443">
    <property type="entry name" value="SMR domain-like"/>
    <property type="match status" value="1"/>
</dbReference>
<feature type="compositionally biased region" description="Basic and acidic residues" evidence="1">
    <location>
        <begin position="7"/>
        <end position="16"/>
    </location>
</feature>
<dbReference type="GO" id="GO:0004519">
    <property type="term" value="F:endonuclease activity"/>
    <property type="evidence" value="ECO:0007669"/>
    <property type="project" value="UniProtKB-KW"/>
</dbReference>
<dbReference type="PANTHER" id="PTHR35562:SF2">
    <property type="entry name" value="DNA ENDONUCLEASE SMRA-RELATED"/>
    <property type="match status" value="1"/>
</dbReference>
<keyword evidence="4" id="KW-1185">Reference proteome</keyword>
<dbReference type="OrthoDB" id="7165597at2"/>
<keyword evidence="3" id="KW-0378">Hydrolase</keyword>
<dbReference type="GO" id="GO:0016787">
    <property type="term" value="F:hydrolase activity"/>
    <property type="evidence" value="ECO:0007669"/>
    <property type="project" value="UniProtKB-KW"/>
</dbReference>
<gene>
    <name evidence="3" type="primary">smrA</name>
    <name evidence="3" type="ORF">PAA8504_00991</name>
</gene>
<dbReference type="EMBL" id="ONZF01000002">
    <property type="protein sequence ID" value="SPJ23186.1"/>
    <property type="molecule type" value="Genomic_DNA"/>
</dbReference>
<keyword evidence="3" id="KW-0540">Nuclease</keyword>
<dbReference type="Gene3D" id="3.30.1370.110">
    <property type="match status" value="1"/>
</dbReference>
<organism evidence="3 4">
    <name type="scientific">Palleronia abyssalis</name>
    <dbReference type="NCBI Taxonomy" id="1501240"/>
    <lineage>
        <taxon>Bacteria</taxon>
        <taxon>Pseudomonadati</taxon>
        <taxon>Pseudomonadota</taxon>
        <taxon>Alphaproteobacteria</taxon>
        <taxon>Rhodobacterales</taxon>
        <taxon>Roseobacteraceae</taxon>
        <taxon>Palleronia</taxon>
    </lineage>
</organism>